<dbReference type="InterPro" id="IPR036259">
    <property type="entry name" value="MFS_trans_sf"/>
</dbReference>
<feature type="transmembrane region" description="Helical" evidence="7">
    <location>
        <begin position="134"/>
        <end position="156"/>
    </location>
</feature>
<dbReference type="GO" id="GO:0005886">
    <property type="term" value="C:plasma membrane"/>
    <property type="evidence" value="ECO:0007669"/>
    <property type="project" value="UniProtKB-SubCell"/>
</dbReference>
<dbReference type="RefSeq" id="WP_169421849.1">
    <property type="nucleotide sequence ID" value="NZ_JABBFX010000003.1"/>
</dbReference>
<sequence>MDQQLRYRLVPLIVACPLFLQNLDTTVMATALPAIAHSLQVQVLDLNLAITSYLLSLAIFLPASAWLAERFGARRVFCAAVLLFSIGSALCGTAQSLGQLVVWRLVQGIGGAMMVPVGRTILLNSVPPSQMVRAMVWFTIPGAFGRLAGPLFGGAIVTVASWHWIFLVNIPFGVLGVALALWFIDKDQPTAPSGGFDFVGLALLAVAFGGLLGGLEMVGKALLPGPAIAAMLAAGLLTLGIYLRRKAEHPLLDFGVLRFKTFRISLVGGFPIRVAIGAAPFLLPLMLQIGFGLSPMESGLITMATALGSLATRAALRHAIHAAGFRMLLMMSAVLAAACYAACALFTPQTPHPLMFVLLLLNGLCTSMTMVSLNTLGYSDIPPARAGHAAAMSAMGQQLSLALGVVAGASLVSLASVLHGGSPQQLHARDFPPAFLFVAVLALASGYAFRKLRPEDGAELREPKKHHAA</sequence>
<feature type="transmembrane region" description="Helical" evidence="7">
    <location>
        <begin position="399"/>
        <end position="419"/>
    </location>
</feature>
<feature type="transmembrane region" description="Helical" evidence="7">
    <location>
        <begin position="354"/>
        <end position="378"/>
    </location>
</feature>
<dbReference type="Pfam" id="PF07690">
    <property type="entry name" value="MFS_1"/>
    <property type="match status" value="1"/>
</dbReference>
<dbReference type="PROSITE" id="PS50850">
    <property type="entry name" value="MFS"/>
    <property type="match status" value="1"/>
</dbReference>
<dbReference type="Gene3D" id="1.20.1250.20">
    <property type="entry name" value="MFS general substrate transporter like domains"/>
    <property type="match status" value="1"/>
</dbReference>
<dbReference type="EMBL" id="JABBFX010000003">
    <property type="protein sequence ID" value="NML47582.1"/>
    <property type="molecule type" value="Genomic_DNA"/>
</dbReference>
<keyword evidence="5 7" id="KW-1133">Transmembrane helix</keyword>
<evidence type="ECO:0000256" key="1">
    <source>
        <dbReference type="ARBA" id="ARBA00004651"/>
    </source>
</evidence>
<dbReference type="SUPFAM" id="SSF103473">
    <property type="entry name" value="MFS general substrate transporter"/>
    <property type="match status" value="1"/>
</dbReference>
<evidence type="ECO:0000313" key="10">
    <source>
        <dbReference type="Proteomes" id="UP000541185"/>
    </source>
</evidence>
<proteinExistence type="predicted"/>
<dbReference type="Proteomes" id="UP000541185">
    <property type="component" value="Unassembled WGS sequence"/>
</dbReference>
<feature type="transmembrane region" description="Helical" evidence="7">
    <location>
        <begin position="196"/>
        <end position="215"/>
    </location>
</feature>
<dbReference type="InterPro" id="IPR011701">
    <property type="entry name" value="MFS"/>
</dbReference>
<feature type="domain" description="Major facilitator superfamily (MFS) profile" evidence="8">
    <location>
        <begin position="10"/>
        <end position="457"/>
    </location>
</feature>
<feature type="transmembrane region" description="Helical" evidence="7">
    <location>
        <begin position="299"/>
        <end position="316"/>
    </location>
</feature>
<dbReference type="PANTHER" id="PTHR42718:SF46">
    <property type="entry name" value="BLR6921 PROTEIN"/>
    <property type="match status" value="1"/>
</dbReference>
<feature type="transmembrane region" description="Helical" evidence="7">
    <location>
        <begin position="48"/>
        <end position="68"/>
    </location>
</feature>
<evidence type="ECO:0000256" key="4">
    <source>
        <dbReference type="ARBA" id="ARBA00022692"/>
    </source>
</evidence>
<feature type="transmembrane region" description="Helical" evidence="7">
    <location>
        <begin position="162"/>
        <end position="184"/>
    </location>
</feature>
<dbReference type="AlphaFoldDB" id="A0A848HBX3"/>
<keyword evidence="4 7" id="KW-0812">Transmembrane</keyword>
<dbReference type="PANTHER" id="PTHR42718">
    <property type="entry name" value="MAJOR FACILITATOR SUPERFAMILY MULTIDRUG TRANSPORTER MFSC"/>
    <property type="match status" value="1"/>
</dbReference>
<keyword evidence="10" id="KW-1185">Reference proteome</keyword>
<name>A0A848HBX3_9BURK</name>
<keyword evidence="2" id="KW-0813">Transport</keyword>
<dbReference type="GO" id="GO:0022857">
    <property type="term" value="F:transmembrane transporter activity"/>
    <property type="evidence" value="ECO:0007669"/>
    <property type="project" value="InterPro"/>
</dbReference>
<feature type="transmembrane region" description="Helical" evidence="7">
    <location>
        <begin position="328"/>
        <end position="348"/>
    </location>
</feature>
<evidence type="ECO:0000256" key="7">
    <source>
        <dbReference type="SAM" id="Phobius"/>
    </source>
</evidence>
<evidence type="ECO:0000256" key="6">
    <source>
        <dbReference type="ARBA" id="ARBA00023136"/>
    </source>
</evidence>
<feature type="transmembrane region" description="Helical" evidence="7">
    <location>
        <begin position="221"/>
        <end position="243"/>
    </location>
</feature>
<evidence type="ECO:0000256" key="2">
    <source>
        <dbReference type="ARBA" id="ARBA00022448"/>
    </source>
</evidence>
<comment type="caution">
    <text evidence="9">The sequence shown here is derived from an EMBL/GenBank/DDBJ whole genome shotgun (WGS) entry which is preliminary data.</text>
</comment>
<evidence type="ECO:0000313" key="9">
    <source>
        <dbReference type="EMBL" id="NML47582.1"/>
    </source>
</evidence>
<dbReference type="Gene3D" id="1.20.1720.10">
    <property type="entry name" value="Multidrug resistance protein D"/>
    <property type="match status" value="1"/>
</dbReference>
<feature type="transmembrane region" description="Helical" evidence="7">
    <location>
        <begin position="75"/>
        <end position="95"/>
    </location>
</feature>
<dbReference type="InterPro" id="IPR020846">
    <property type="entry name" value="MFS_dom"/>
</dbReference>
<feature type="transmembrane region" description="Helical" evidence="7">
    <location>
        <begin position="101"/>
        <end position="122"/>
    </location>
</feature>
<evidence type="ECO:0000259" key="8">
    <source>
        <dbReference type="PROSITE" id="PS50850"/>
    </source>
</evidence>
<reference evidence="9 10" key="1">
    <citation type="submission" date="2020-04" db="EMBL/GenBank/DDBJ databases">
        <title>Ramlibacter sp. G-1-2-2 isolated from soil.</title>
        <authorList>
            <person name="Dahal R.H."/>
        </authorList>
    </citation>
    <scope>NUCLEOTIDE SEQUENCE [LARGE SCALE GENOMIC DNA]</scope>
    <source>
        <strain evidence="9 10">G-1-2-2</strain>
    </source>
</reference>
<evidence type="ECO:0000256" key="3">
    <source>
        <dbReference type="ARBA" id="ARBA00022475"/>
    </source>
</evidence>
<feature type="transmembrane region" description="Helical" evidence="7">
    <location>
        <begin position="431"/>
        <end position="449"/>
    </location>
</feature>
<keyword evidence="3" id="KW-1003">Cell membrane</keyword>
<gene>
    <name evidence="9" type="ORF">HHL11_27785</name>
</gene>
<organism evidence="9 10">
    <name type="scientific">Ramlibacter agri</name>
    <dbReference type="NCBI Taxonomy" id="2728837"/>
    <lineage>
        <taxon>Bacteria</taxon>
        <taxon>Pseudomonadati</taxon>
        <taxon>Pseudomonadota</taxon>
        <taxon>Betaproteobacteria</taxon>
        <taxon>Burkholderiales</taxon>
        <taxon>Comamonadaceae</taxon>
        <taxon>Ramlibacter</taxon>
    </lineage>
</organism>
<comment type="subcellular location">
    <subcellularLocation>
        <location evidence="1">Cell membrane</location>
        <topology evidence="1">Multi-pass membrane protein</topology>
    </subcellularLocation>
</comment>
<evidence type="ECO:0000256" key="5">
    <source>
        <dbReference type="ARBA" id="ARBA00022989"/>
    </source>
</evidence>
<accession>A0A848HBX3</accession>
<protein>
    <submittedName>
        <fullName evidence="9">MFS transporter</fullName>
    </submittedName>
</protein>
<keyword evidence="6 7" id="KW-0472">Membrane</keyword>
<feature type="transmembrane region" description="Helical" evidence="7">
    <location>
        <begin position="264"/>
        <end position="287"/>
    </location>
</feature>